<evidence type="ECO:0000313" key="6">
    <source>
        <dbReference type="EMBL" id="SEN03176.1"/>
    </source>
</evidence>
<dbReference type="PIRSF" id="PIRSF002741">
    <property type="entry name" value="MppA"/>
    <property type="match status" value="1"/>
</dbReference>
<evidence type="ECO:0000313" key="7">
    <source>
        <dbReference type="Proteomes" id="UP000198553"/>
    </source>
</evidence>
<feature type="region of interest" description="Disordered" evidence="4">
    <location>
        <begin position="29"/>
        <end position="58"/>
    </location>
</feature>
<dbReference type="InterPro" id="IPR030678">
    <property type="entry name" value="Peptide/Ni-bd"/>
</dbReference>
<dbReference type="InterPro" id="IPR000914">
    <property type="entry name" value="SBP_5_dom"/>
</dbReference>
<dbReference type="SUPFAM" id="SSF53850">
    <property type="entry name" value="Periplasmic binding protein-like II"/>
    <property type="match status" value="1"/>
</dbReference>
<dbReference type="RefSeq" id="WP_170843868.1">
    <property type="nucleotide sequence ID" value="NZ_FOBW01000008.1"/>
</dbReference>
<dbReference type="GO" id="GO:0015833">
    <property type="term" value="P:peptide transport"/>
    <property type="evidence" value="ECO:0007669"/>
    <property type="project" value="TreeGrafter"/>
</dbReference>
<dbReference type="GO" id="GO:0043190">
    <property type="term" value="C:ATP-binding cassette (ABC) transporter complex"/>
    <property type="evidence" value="ECO:0007669"/>
    <property type="project" value="InterPro"/>
</dbReference>
<feature type="compositionally biased region" description="Polar residues" evidence="4">
    <location>
        <begin position="38"/>
        <end position="51"/>
    </location>
</feature>
<dbReference type="EMBL" id="FOBW01000008">
    <property type="protein sequence ID" value="SEN03176.1"/>
    <property type="molecule type" value="Genomic_DNA"/>
</dbReference>
<dbReference type="Gene3D" id="3.40.190.10">
    <property type="entry name" value="Periplasmic binding protein-like II"/>
    <property type="match status" value="1"/>
</dbReference>
<accession>A0A1H8D7M5</accession>
<evidence type="ECO:0000256" key="2">
    <source>
        <dbReference type="ARBA" id="ARBA00022448"/>
    </source>
</evidence>
<organism evidence="6 7">
    <name type="scientific">Mesobacillus persicus</name>
    <dbReference type="NCBI Taxonomy" id="930146"/>
    <lineage>
        <taxon>Bacteria</taxon>
        <taxon>Bacillati</taxon>
        <taxon>Bacillota</taxon>
        <taxon>Bacilli</taxon>
        <taxon>Bacillales</taxon>
        <taxon>Bacillaceae</taxon>
        <taxon>Mesobacillus</taxon>
    </lineage>
</organism>
<protein>
    <submittedName>
        <fullName evidence="6">Peptide/nickel transport system substrate-binding protein</fullName>
    </submittedName>
</protein>
<dbReference type="InterPro" id="IPR039424">
    <property type="entry name" value="SBP_5"/>
</dbReference>
<dbReference type="GO" id="GO:1904680">
    <property type="term" value="F:peptide transmembrane transporter activity"/>
    <property type="evidence" value="ECO:0007669"/>
    <property type="project" value="TreeGrafter"/>
</dbReference>
<dbReference type="Gene3D" id="3.10.105.10">
    <property type="entry name" value="Dipeptide-binding Protein, Domain 3"/>
    <property type="match status" value="1"/>
</dbReference>
<keyword evidence="2" id="KW-0813">Transport</keyword>
<dbReference type="STRING" id="930146.SAMN05192533_108108"/>
<feature type="domain" description="Solute-binding protein family 5" evidence="5">
    <location>
        <begin position="99"/>
        <end position="446"/>
    </location>
</feature>
<dbReference type="CDD" id="cd08496">
    <property type="entry name" value="PBP2_NikA_DppA_OppA_like_9"/>
    <property type="match status" value="1"/>
</dbReference>
<dbReference type="AlphaFoldDB" id="A0A1H8D7M5"/>
<dbReference type="Proteomes" id="UP000198553">
    <property type="component" value="Unassembled WGS sequence"/>
</dbReference>
<dbReference type="GO" id="GO:0042597">
    <property type="term" value="C:periplasmic space"/>
    <property type="evidence" value="ECO:0007669"/>
    <property type="project" value="UniProtKB-ARBA"/>
</dbReference>
<comment type="similarity">
    <text evidence="1">Belongs to the bacterial solute-binding protein 5 family.</text>
</comment>
<dbReference type="Gene3D" id="3.90.76.10">
    <property type="entry name" value="Dipeptide-binding Protein, Domain 1"/>
    <property type="match status" value="1"/>
</dbReference>
<dbReference type="Pfam" id="PF00496">
    <property type="entry name" value="SBP_bac_5"/>
    <property type="match status" value="1"/>
</dbReference>
<keyword evidence="3" id="KW-0732">Signal</keyword>
<sequence length="527" mass="58390">MYKGQFKYFFTLLFLLAFTVIVVGCSSKSGSENQSGSQDNTKGETANSVEGTPQKGGEAVIGYPADITNYDPILSNSGSDQALLWPVYDTLVTFNQKLEPQPGLAKSWEFPDEKTIVFHLQEDVKFHDGTTFDAEAVKFNIERANSDDSSVSELKNIDRVEVIDPLTVKFHLKQPDSSLILVLTDYGGMMVSPTAVKENGENYSQHPVGAGPYKFVSRVPNGEIVLEPFEDYWGEGKPYLDKLTIKIMSDENTRINALKSGEIDLAYYMSAANLQSLESDSNIEVKKTLGMQRPQLYINRNMAPFDNKAFRLAVQHGINREAIVTALNFGDGEPAYGDFPSGHWAHDENAKIEYDPEKAKKLLQEAGLEDASFTLLHFSVAYESRLAETIKSQLKEIGIEVTLQPMELTAAVSTFFAEKGTPALLASATGKPDPQMLTNSQYSENSFYNLGEGPSEIDSLLAKAVSTSDLKERAEIYHEVGRHAMLEEARVIPLFFPSAIDAMNPKLKGYEPNMMAKGVFSTIWLEQ</sequence>
<evidence type="ECO:0000256" key="3">
    <source>
        <dbReference type="ARBA" id="ARBA00022729"/>
    </source>
</evidence>
<dbReference type="PANTHER" id="PTHR30290:SF9">
    <property type="entry name" value="OLIGOPEPTIDE-BINDING PROTEIN APPA"/>
    <property type="match status" value="1"/>
</dbReference>
<evidence type="ECO:0000256" key="4">
    <source>
        <dbReference type="SAM" id="MobiDB-lite"/>
    </source>
</evidence>
<proteinExistence type="inferred from homology"/>
<reference evidence="7" key="1">
    <citation type="submission" date="2016-10" db="EMBL/GenBank/DDBJ databases">
        <authorList>
            <person name="Varghese N."/>
            <person name="Submissions S."/>
        </authorList>
    </citation>
    <scope>NUCLEOTIDE SEQUENCE [LARGE SCALE GENOMIC DNA]</scope>
    <source>
        <strain evidence="7">B48,IBRC-M 10115,DSM 25386,CECT 8001</strain>
    </source>
</reference>
<name>A0A1H8D7M5_9BACI</name>
<evidence type="ECO:0000259" key="5">
    <source>
        <dbReference type="Pfam" id="PF00496"/>
    </source>
</evidence>
<dbReference type="PROSITE" id="PS51257">
    <property type="entry name" value="PROKAR_LIPOPROTEIN"/>
    <property type="match status" value="1"/>
</dbReference>
<keyword evidence="7" id="KW-1185">Reference proteome</keyword>
<gene>
    <name evidence="6" type="ORF">SAMN05192533_108108</name>
</gene>
<dbReference type="PANTHER" id="PTHR30290">
    <property type="entry name" value="PERIPLASMIC BINDING COMPONENT OF ABC TRANSPORTER"/>
    <property type="match status" value="1"/>
</dbReference>
<evidence type="ECO:0000256" key="1">
    <source>
        <dbReference type="ARBA" id="ARBA00005695"/>
    </source>
</evidence>